<dbReference type="CDD" id="cd07185">
    <property type="entry name" value="OmpA_C-like"/>
    <property type="match status" value="1"/>
</dbReference>
<protein>
    <submittedName>
        <fullName evidence="5">Type VI secretion system protein TssL, long form</fullName>
    </submittedName>
</protein>
<dbReference type="PANTHER" id="PTHR38033">
    <property type="entry name" value="MEMBRANE PROTEIN-RELATED"/>
    <property type="match status" value="1"/>
</dbReference>
<gene>
    <name evidence="5" type="primary">tssL</name>
    <name evidence="5" type="ORF">ACFOVS_16940</name>
</gene>
<keyword evidence="1 3" id="KW-0472">Membrane</keyword>
<reference evidence="6" key="1">
    <citation type="journal article" date="2019" name="Int. J. Syst. Evol. Microbiol.">
        <title>The Global Catalogue of Microorganisms (GCM) 10K type strain sequencing project: providing services to taxonomists for standard genome sequencing and annotation.</title>
        <authorList>
            <consortium name="The Broad Institute Genomics Platform"/>
            <consortium name="The Broad Institute Genome Sequencing Center for Infectious Disease"/>
            <person name="Wu L."/>
            <person name="Ma J."/>
        </authorList>
    </citation>
    <scope>NUCLEOTIDE SEQUENCE [LARGE SCALE GENOMIC DNA]</scope>
    <source>
        <strain evidence="6">TBRC 5781</strain>
    </source>
</reference>
<comment type="caution">
    <text evidence="5">The sequence shown here is derived from an EMBL/GenBank/DDBJ whole genome shotgun (WGS) entry which is preliminary data.</text>
</comment>
<dbReference type="RefSeq" id="WP_247262492.1">
    <property type="nucleotide sequence ID" value="NZ_JALJQZ010000053.1"/>
</dbReference>
<dbReference type="InterPro" id="IPR006665">
    <property type="entry name" value="OmpA-like"/>
</dbReference>
<proteinExistence type="predicted"/>
<dbReference type="Proteomes" id="UP001595697">
    <property type="component" value="Unassembled WGS sequence"/>
</dbReference>
<evidence type="ECO:0000259" key="4">
    <source>
        <dbReference type="PROSITE" id="PS51123"/>
    </source>
</evidence>
<dbReference type="NCBIfam" id="NF038228">
    <property type="entry name" value="IcmH_DotU_IVB"/>
    <property type="match status" value="1"/>
</dbReference>
<accession>A0ABV8EE80</accession>
<dbReference type="EMBL" id="JBHSBD010000079">
    <property type="protein sequence ID" value="MFC3969787.1"/>
    <property type="molecule type" value="Genomic_DNA"/>
</dbReference>
<feature type="compositionally biased region" description="Polar residues" evidence="2">
    <location>
        <begin position="494"/>
        <end position="511"/>
    </location>
</feature>
<dbReference type="Pfam" id="PF09850">
    <property type="entry name" value="DotU"/>
    <property type="match status" value="1"/>
</dbReference>
<feature type="transmembrane region" description="Helical" evidence="3">
    <location>
        <begin position="257"/>
        <end position="277"/>
    </location>
</feature>
<dbReference type="Pfam" id="PF00691">
    <property type="entry name" value="OmpA"/>
    <property type="match status" value="1"/>
</dbReference>
<dbReference type="InterPro" id="IPR038522">
    <property type="entry name" value="T4/T6SS_DotU_sf"/>
</dbReference>
<name>A0ABV8EE80_9HYPH</name>
<organism evidence="5 6">
    <name type="scientific">Rhizobium lemnae</name>
    <dbReference type="NCBI Taxonomy" id="1214924"/>
    <lineage>
        <taxon>Bacteria</taxon>
        <taxon>Pseudomonadati</taxon>
        <taxon>Pseudomonadota</taxon>
        <taxon>Alphaproteobacteria</taxon>
        <taxon>Hyphomicrobiales</taxon>
        <taxon>Rhizobiaceae</taxon>
        <taxon>Rhizobium/Agrobacterium group</taxon>
        <taxon>Rhizobium</taxon>
    </lineage>
</organism>
<evidence type="ECO:0000256" key="2">
    <source>
        <dbReference type="SAM" id="MobiDB-lite"/>
    </source>
</evidence>
<sequence length="511" mass="55511">MSKDSSPSWQNLPTIVELNEKGESKRLAASRIGELLDDIVGVSAVDAGRKGHAVTVGGWSPEKVVQDFKLSGDEVPTLVRSAAPLLHLSHAIRHTVEPPDVDELRRVAFDAVNRYERDLASARIAPERARAAHYIVCATLDDVVLSKSWGVTAGWARSGLVSTFHLDVTGGERVFDLLDHFQQAPGTSKDILLLIYLSLSLAFEGRMRISARGTLELGRVRDSLYKTLLGQYGVFERDLSPHWKGVSARHKPLKTATALWTVLAIVVLLFGLGYVFFTFSLNSVSDGTLGRLANLPPRGGVSVAMTTPPPVPEKAPVVEFKATVAAPPPKVEERPQPNPIQNLLTFMQPEVEKKLVTLADSNGRLRIRINNSGLFEVGSAEISEKFRDLLERIGGALSAEQFRAVVVGYTDNTPIRTLQFPSNWHLSEARAKAVGEILAAYTGSDAILTEGRADSDPIASNNTAEGREMNRRTEILVLTDPRQSLDRAGITAPTVITQGRPSGEPTSGEAQ</sequence>
<dbReference type="InterPro" id="IPR017733">
    <property type="entry name" value="OmpA-like_dom_proteobacteria"/>
</dbReference>
<dbReference type="SUPFAM" id="SSF103088">
    <property type="entry name" value="OmpA-like"/>
    <property type="match status" value="1"/>
</dbReference>
<keyword evidence="6" id="KW-1185">Reference proteome</keyword>
<evidence type="ECO:0000313" key="6">
    <source>
        <dbReference type="Proteomes" id="UP001595697"/>
    </source>
</evidence>
<dbReference type="PANTHER" id="PTHR38033:SF1">
    <property type="entry name" value="DOTU FAMILY TYPE IV_VI SECRETION SYSTEM PROTEIN"/>
    <property type="match status" value="1"/>
</dbReference>
<dbReference type="NCBIfam" id="TIGR03350">
    <property type="entry name" value="type_VI_ompA"/>
    <property type="match status" value="1"/>
</dbReference>
<evidence type="ECO:0000256" key="1">
    <source>
        <dbReference type="PROSITE-ProRule" id="PRU00473"/>
    </source>
</evidence>
<keyword evidence="3" id="KW-0812">Transmembrane</keyword>
<dbReference type="NCBIfam" id="TIGR03349">
    <property type="entry name" value="IV_VI_DotU"/>
    <property type="match status" value="1"/>
</dbReference>
<feature type="domain" description="OmpA-like" evidence="4">
    <location>
        <begin position="362"/>
        <end position="481"/>
    </location>
</feature>
<keyword evidence="3" id="KW-1133">Transmembrane helix</keyword>
<evidence type="ECO:0000313" key="5">
    <source>
        <dbReference type="EMBL" id="MFC3969787.1"/>
    </source>
</evidence>
<feature type="region of interest" description="Disordered" evidence="2">
    <location>
        <begin position="487"/>
        <end position="511"/>
    </location>
</feature>
<dbReference type="InterPro" id="IPR017732">
    <property type="entry name" value="T4/T6SS_DotU"/>
</dbReference>
<dbReference type="Gene3D" id="1.25.40.590">
    <property type="entry name" value="Type IV / VI secretion system, DotU"/>
    <property type="match status" value="1"/>
</dbReference>
<dbReference type="InterPro" id="IPR036737">
    <property type="entry name" value="OmpA-like_sf"/>
</dbReference>
<evidence type="ECO:0000256" key="3">
    <source>
        <dbReference type="SAM" id="Phobius"/>
    </source>
</evidence>
<dbReference type="PROSITE" id="PS51123">
    <property type="entry name" value="OMPA_2"/>
    <property type="match status" value="1"/>
</dbReference>
<dbReference type="Gene3D" id="3.30.1330.60">
    <property type="entry name" value="OmpA-like domain"/>
    <property type="match status" value="1"/>
</dbReference>